<gene>
    <name evidence="1" type="primary">orf178</name>
</gene>
<sequence length="178" mass="20421">MVDGIYSSVVGESYIKFDSNSPFYPTLLFKFKHKKKLGIKRYSQIQTRLLKNPDEITDQVISALKKSAEPLRNLDYFSGPVRCNYIAPNRLFKTTLFTQTEDECLKVLEKVIPLGLTTFVPGQFSITSQNQRIPYTRASKSPNFSIKLNPTIKLAVCEMRLNSIYLQVNGWDKMVKLL</sequence>
<reference evidence="1" key="1">
    <citation type="journal article" date="2017" name="Sci. Rep.">
        <title>Divergent copies of the large inverted repeat in the chloroplast genomes of ulvophycean green algae.</title>
        <authorList>
            <person name="Turmel M."/>
            <person name="Otis C."/>
            <person name="Lemieux C."/>
        </authorList>
    </citation>
    <scope>NUCLEOTIDE SEQUENCE</scope>
</reference>
<dbReference type="EMBL" id="KY407656">
    <property type="protein sequence ID" value="ARK14463.1"/>
    <property type="molecule type" value="Genomic_DNA"/>
</dbReference>
<accession>A0A1W6EGE0</accession>
<evidence type="ECO:0000313" key="1">
    <source>
        <dbReference type="EMBL" id="ARK14463.1"/>
    </source>
</evidence>
<organism evidence="1">
    <name type="scientific">Sarcinofilum mucosum</name>
    <name type="common">Green alga</name>
    <name type="synonym">Pseudoschizomeris mucosa</name>
    <dbReference type="NCBI Taxonomy" id="141643"/>
    <lineage>
        <taxon>Eukaryota</taxon>
        <taxon>Viridiplantae</taxon>
        <taxon>Chlorophyta</taxon>
        <taxon>core chlorophytes</taxon>
        <taxon>Ulvophyceae</taxon>
        <taxon>OUU clade</taxon>
        <taxon>Ulotrichales</taxon>
        <taxon>Sarcinofilaceae</taxon>
        <taxon>Sarcinofilum</taxon>
    </lineage>
</organism>
<name>A0A1W6EGE0_SARMC</name>
<dbReference type="AlphaFoldDB" id="A0A1W6EGE0"/>
<protein>
    <submittedName>
        <fullName evidence="1">Uncharacterized protein</fullName>
    </submittedName>
</protein>
<proteinExistence type="predicted"/>
<keyword evidence="1" id="KW-0934">Plastid</keyword>
<geneLocation type="chloroplast" evidence="1"/>
<keyword evidence="1" id="KW-0150">Chloroplast</keyword>
<dbReference type="GeneID" id="32884166"/>
<dbReference type="RefSeq" id="YP_009367460.1">
    <property type="nucleotide sequence ID" value="NC_034709.1"/>
</dbReference>